<sequence length="153" mass="16844">MAQDQAESVANGEEGLCMLTTSVLVSLCKDIEEAAKNAPKVSFQEPTAETSETVEISKEEEEARRQKRAQRFNLPTPTSDAEKAKKRMERFGTAPTSSVSAAEDEEKKKKRAERFGTVQNGADSGKRPASEVTSSAEDEEAKRKARMLRFKTA</sequence>
<protein>
    <recommendedName>
        <fullName evidence="2">THO1-MOS11 C-terminal domain-containing protein</fullName>
    </recommendedName>
</protein>
<feature type="domain" description="THO1-MOS11 C-terminal" evidence="2">
    <location>
        <begin position="60"/>
        <end position="92"/>
    </location>
</feature>
<feature type="region of interest" description="Disordered" evidence="1">
    <location>
        <begin position="35"/>
        <end position="153"/>
    </location>
</feature>
<dbReference type="InterPro" id="IPR040746">
    <property type="entry name" value="THO1_MOS11_C"/>
</dbReference>
<dbReference type="InterPro" id="IPR044209">
    <property type="entry name" value="MOS11"/>
</dbReference>
<dbReference type="GO" id="GO:0005634">
    <property type="term" value="C:nucleus"/>
    <property type="evidence" value="ECO:0007669"/>
    <property type="project" value="TreeGrafter"/>
</dbReference>
<evidence type="ECO:0000313" key="3">
    <source>
        <dbReference type="EMBL" id="CAE0789697.1"/>
    </source>
</evidence>
<gene>
    <name evidence="3" type="ORF">EGYM00163_LOCUS811</name>
</gene>
<dbReference type="EMBL" id="HBJA01002641">
    <property type="protein sequence ID" value="CAE0789697.1"/>
    <property type="molecule type" value="Transcribed_RNA"/>
</dbReference>
<accession>A0A7S4C8T0</accession>
<feature type="compositionally biased region" description="Basic and acidic residues" evidence="1">
    <location>
        <begin position="55"/>
        <end position="64"/>
    </location>
</feature>
<evidence type="ECO:0000256" key="1">
    <source>
        <dbReference type="SAM" id="MobiDB-lite"/>
    </source>
</evidence>
<dbReference type="GO" id="GO:0016973">
    <property type="term" value="P:poly(A)+ mRNA export from nucleus"/>
    <property type="evidence" value="ECO:0007669"/>
    <property type="project" value="InterPro"/>
</dbReference>
<dbReference type="Pfam" id="PF18592">
    <property type="entry name" value="Tho1_MOS11_C"/>
    <property type="match status" value="1"/>
</dbReference>
<feature type="compositionally biased region" description="Basic residues" evidence="1">
    <location>
        <begin position="143"/>
        <end position="153"/>
    </location>
</feature>
<organism evidence="3">
    <name type="scientific">Eutreptiella gymnastica</name>
    <dbReference type="NCBI Taxonomy" id="73025"/>
    <lineage>
        <taxon>Eukaryota</taxon>
        <taxon>Discoba</taxon>
        <taxon>Euglenozoa</taxon>
        <taxon>Euglenida</taxon>
        <taxon>Spirocuta</taxon>
        <taxon>Euglenophyceae</taxon>
        <taxon>Eutreptiales</taxon>
        <taxon>Eutreptiaceae</taxon>
        <taxon>Eutreptiella</taxon>
    </lineage>
</organism>
<proteinExistence type="predicted"/>
<name>A0A7S4C8T0_9EUGL</name>
<dbReference type="PANTHER" id="PTHR47701:SF2">
    <property type="entry name" value="PROTEIN MODIFIER OF SNC1 11"/>
    <property type="match status" value="1"/>
</dbReference>
<reference evidence="3" key="1">
    <citation type="submission" date="2021-01" db="EMBL/GenBank/DDBJ databases">
        <authorList>
            <person name="Corre E."/>
            <person name="Pelletier E."/>
            <person name="Niang G."/>
            <person name="Scheremetjew M."/>
            <person name="Finn R."/>
            <person name="Kale V."/>
            <person name="Holt S."/>
            <person name="Cochrane G."/>
            <person name="Meng A."/>
            <person name="Brown T."/>
            <person name="Cohen L."/>
        </authorList>
    </citation>
    <scope>NUCLEOTIDE SEQUENCE</scope>
    <source>
        <strain evidence="3">CCMP1594</strain>
    </source>
</reference>
<dbReference type="AlphaFoldDB" id="A0A7S4C8T0"/>
<dbReference type="PANTHER" id="PTHR47701">
    <property type="entry name" value="PROTEIN MODIFIER OF SNC1 11"/>
    <property type="match status" value="1"/>
</dbReference>
<evidence type="ECO:0000259" key="2">
    <source>
        <dbReference type="Pfam" id="PF18592"/>
    </source>
</evidence>